<proteinExistence type="predicted"/>
<organism evidence="2 3">
    <name type="scientific">Pararhizobium capsulatum DSM 1112</name>
    <dbReference type="NCBI Taxonomy" id="1121113"/>
    <lineage>
        <taxon>Bacteria</taxon>
        <taxon>Pseudomonadati</taxon>
        <taxon>Pseudomonadota</taxon>
        <taxon>Alphaproteobacteria</taxon>
        <taxon>Hyphomicrobiales</taxon>
        <taxon>Rhizobiaceae</taxon>
        <taxon>Rhizobium/Agrobacterium group</taxon>
        <taxon>Pararhizobium</taxon>
    </lineage>
</organism>
<keyword evidence="3" id="KW-1185">Reference proteome</keyword>
<protein>
    <recommendedName>
        <fullName evidence="4">Dehydrogenase</fullName>
    </recommendedName>
</protein>
<dbReference type="EMBL" id="JAUSVF010000003">
    <property type="protein sequence ID" value="MDQ0323552.1"/>
    <property type="molecule type" value="Genomic_DNA"/>
</dbReference>
<gene>
    <name evidence="2" type="ORF">QO002_005758</name>
</gene>
<evidence type="ECO:0000313" key="2">
    <source>
        <dbReference type="EMBL" id="MDQ0323552.1"/>
    </source>
</evidence>
<name>A0ABU0C037_9HYPH</name>
<evidence type="ECO:0008006" key="4">
    <source>
        <dbReference type="Google" id="ProtNLM"/>
    </source>
</evidence>
<evidence type="ECO:0000256" key="1">
    <source>
        <dbReference type="SAM" id="MobiDB-lite"/>
    </source>
</evidence>
<accession>A0ABU0C037</accession>
<evidence type="ECO:0000313" key="3">
    <source>
        <dbReference type="Proteomes" id="UP001230207"/>
    </source>
</evidence>
<comment type="caution">
    <text evidence="2">The sequence shown here is derived from an EMBL/GenBank/DDBJ whole genome shotgun (WGS) entry which is preliminary data.</text>
</comment>
<sequence length="96" mass="10462">MSAETHETIFAGPVDEIASVLAWHDGDVRASIRTLLGDLKQAREQLAFAELIMGTGFSRGWKPSTGTAKEIDDANSVQSHAERETDRGLLDAHRTV</sequence>
<feature type="region of interest" description="Disordered" evidence="1">
    <location>
        <begin position="63"/>
        <end position="96"/>
    </location>
</feature>
<dbReference type="RefSeq" id="WP_307236149.1">
    <property type="nucleotide sequence ID" value="NZ_JAUSVF010000003.1"/>
</dbReference>
<reference evidence="2 3" key="1">
    <citation type="submission" date="2023-07" db="EMBL/GenBank/DDBJ databases">
        <title>Genomic Encyclopedia of Type Strains, Phase IV (KMG-IV): sequencing the most valuable type-strain genomes for metagenomic binning, comparative biology and taxonomic classification.</title>
        <authorList>
            <person name="Goeker M."/>
        </authorList>
    </citation>
    <scope>NUCLEOTIDE SEQUENCE [LARGE SCALE GENOMIC DNA]</scope>
    <source>
        <strain evidence="2 3">DSM 1112</strain>
    </source>
</reference>
<feature type="compositionally biased region" description="Basic and acidic residues" evidence="1">
    <location>
        <begin position="80"/>
        <end position="96"/>
    </location>
</feature>
<dbReference type="Proteomes" id="UP001230207">
    <property type="component" value="Unassembled WGS sequence"/>
</dbReference>